<protein>
    <submittedName>
        <fullName evidence="2">Uncharacterized protein</fullName>
    </submittedName>
</protein>
<feature type="chain" id="PRO_5020502142" evidence="1">
    <location>
        <begin position="23"/>
        <end position="64"/>
    </location>
</feature>
<dbReference type="EMBL" id="CP038634">
    <property type="protein sequence ID" value="QBY49753.1"/>
    <property type="molecule type" value="Genomic_DNA"/>
</dbReference>
<dbReference type="AlphaFoldDB" id="A0A4P7LA11"/>
<dbReference type="Proteomes" id="UP000295294">
    <property type="component" value="Chromosome 1"/>
</dbReference>
<proteinExistence type="predicted"/>
<evidence type="ECO:0000256" key="1">
    <source>
        <dbReference type="SAM" id="SignalP"/>
    </source>
</evidence>
<gene>
    <name evidence="2" type="ORF">E0W60_00475</name>
</gene>
<evidence type="ECO:0000313" key="2">
    <source>
        <dbReference type="EMBL" id="QBY49753.1"/>
    </source>
</evidence>
<name>A0A4P7LA11_9BURK</name>
<sequence length="64" mass="6354">MKAILIAMLALGALAASLPASAGPDWSVIERARAEARARHAIPCAQNAHAAPASAAPASPTAAR</sequence>
<reference evidence="2 3" key="1">
    <citation type="submission" date="2019-03" db="EMBL/GenBank/DDBJ databases">
        <title>Efficiently degradation of phenoxyalkanoic acid herbicides by Cupriavidus oxalaticus strain X32.</title>
        <authorList>
            <person name="Sheng X."/>
        </authorList>
    </citation>
    <scope>NUCLEOTIDE SEQUENCE [LARGE SCALE GENOMIC DNA]</scope>
    <source>
        <strain evidence="2 3">X32</strain>
    </source>
</reference>
<organism evidence="2 3">
    <name type="scientific">Cupriavidus oxalaticus</name>
    <dbReference type="NCBI Taxonomy" id="96344"/>
    <lineage>
        <taxon>Bacteria</taxon>
        <taxon>Pseudomonadati</taxon>
        <taxon>Pseudomonadota</taxon>
        <taxon>Betaproteobacteria</taxon>
        <taxon>Burkholderiales</taxon>
        <taxon>Burkholderiaceae</taxon>
        <taxon>Cupriavidus</taxon>
    </lineage>
</organism>
<dbReference type="RefSeq" id="WP_135702608.1">
    <property type="nucleotide sequence ID" value="NZ_CP038634.1"/>
</dbReference>
<keyword evidence="1" id="KW-0732">Signal</keyword>
<accession>A0A4P7LA11</accession>
<dbReference type="KEGG" id="cox:E0W60_00475"/>
<evidence type="ECO:0000313" key="3">
    <source>
        <dbReference type="Proteomes" id="UP000295294"/>
    </source>
</evidence>
<feature type="signal peptide" evidence="1">
    <location>
        <begin position="1"/>
        <end position="22"/>
    </location>
</feature>